<dbReference type="InterPro" id="IPR013083">
    <property type="entry name" value="Znf_RING/FYVE/PHD"/>
</dbReference>
<proteinExistence type="predicted"/>
<dbReference type="InterPro" id="IPR001841">
    <property type="entry name" value="Znf_RING"/>
</dbReference>
<evidence type="ECO:0000256" key="13">
    <source>
        <dbReference type="SAM" id="Phobius"/>
    </source>
</evidence>
<dbReference type="SMART" id="SM00184">
    <property type="entry name" value="RING"/>
    <property type="match status" value="1"/>
</dbReference>
<evidence type="ECO:0000313" key="15">
    <source>
        <dbReference type="EMBL" id="KRH95129.1"/>
    </source>
</evidence>
<dbReference type="GO" id="GO:0016874">
    <property type="term" value="F:ligase activity"/>
    <property type="evidence" value="ECO:0007669"/>
    <property type="project" value="UniProtKB-KW"/>
</dbReference>
<feature type="transmembrane region" description="Helical" evidence="13">
    <location>
        <begin position="20"/>
        <end position="42"/>
    </location>
</feature>
<gene>
    <name evidence="15" type="ORF">M153_2500024938</name>
</gene>
<comment type="caution">
    <text evidence="15">The sequence shown here is derived from an EMBL/GenBank/DDBJ whole genome shotgun (WGS) entry which is preliminary data.</text>
</comment>
<sequence>MENGSRRSQTEVIQRFLSRLTALQCLKWFIVTVLSIKFTQFLFNDYVLLRTLDSHPKAPFKLFISVHTILIIIQWVLFYLKHKEYFNVTSLPDIQENGELSLFGNFVDAFSLFWSLTGLHWTQECKTCRVTTPLLYYTTLFWSYYGIFVVIAPLFAIMLLIFILAYFKPDLPVVEYRENCGIPKDSAQCSICLTDYSDNENVKILPCKHHFHANCVDEWFIVDDICPLCKKPINILYDFID</sequence>
<feature type="transmembrane region" description="Helical" evidence="13">
    <location>
        <begin position="62"/>
        <end position="80"/>
    </location>
</feature>
<evidence type="ECO:0000313" key="16">
    <source>
        <dbReference type="Proteomes" id="UP000051530"/>
    </source>
</evidence>
<dbReference type="Proteomes" id="UP000051530">
    <property type="component" value="Unassembled WGS sequence"/>
</dbReference>
<dbReference type="EMBL" id="LGUB01000005">
    <property type="protein sequence ID" value="KRH95129.1"/>
    <property type="molecule type" value="Genomic_DNA"/>
</dbReference>
<feature type="domain" description="RING-type" evidence="14">
    <location>
        <begin position="189"/>
        <end position="230"/>
    </location>
</feature>
<keyword evidence="6" id="KW-0479">Metal-binding</keyword>
<protein>
    <recommendedName>
        <fullName evidence="3">RING-type E3 ubiquitin transferase</fullName>
        <ecNumber evidence="3">2.3.2.27</ecNumber>
    </recommendedName>
</protein>
<dbReference type="Gene3D" id="3.30.40.10">
    <property type="entry name" value="Zinc/RING finger domain, C3HC4 (zinc finger)"/>
    <property type="match status" value="1"/>
</dbReference>
<keyword evidence="8" id="KW-0833">Ubl conjugation pathway</keyword>
<dbReference type="GO" id="GO:0061630">
    <property type="term" value="F:ubiquitin protein ligase activity"/>
    <property type="evidence" value="ECO:0007669"/>
    <property type="project" value="UniProtKB-EC"/>
</dbReference>
<keyword evidence="10 13" id="KW-1133">Transmembrane helix</keyword>
<keyword evidence="9" id="KW-0862">Zinc</keyword>
<keyword evidence="11 13" id="KW-0472">Membrane</keyword>
<organism evidence="15 16">
    <name type="scientific">Pseudoloma neurophilia</name>
    <dbReference type="NCBI Taxonomy" id="146866"/>
    <lineage>
        <taxon>Eukaryota</taxon>
        <taxon>Fungi</taxon>
        <taxon>Fungi incertae sedis</taxon>
        <taxon>Microsporidia</taxon>
        <taxon>Pseudoloma</taxon>
    </lineage>
</organism>
<dbReference type="PROSITE" id="PS50089">
    <property type="entry name" value="ZF_RING_2"/>
    <property type="match status" value="1"/>
</dbReference>
<dbReference type="EC" id="2.3.2.27" evidence="3"/>
<evidence type="ECO:0000256" key="3">
    <source>
        <dbReference type="ARBA" id="ARBA00012483"/>
    </source>
</evidence>
<keyword evidence="16" id="KW-1185">Reference proteome</keyword>
<evidence type="ECO:0000256" key="7">
    <source>
        <dbReference type="ARBA" id="ARBA00022771"/>
    </source>
</evidence>
<evidence type="ECO:0000256" key="1">
    <source>
        <dbReference type="ARBA" id="ARBA00000900"/>
    </source>
</evidence>
<evidence type="ECO:0000259" key="14">
    <source>
        <dbReference type="PROSITE" id="PS50089"/>
    </source>
</evidence>
<keyword evidence="15" id="KW-0436">Ligase</keyword>
<evidence type="ECO:0000256" key="4">
    <source>
        <dbReference type="ARBA" id="ARBA00022679"/>
    </source>
</evidence>
<evidence type="ECO:0000256" key="10">
    <source>
        <dbReference type="ARBA" id="ARBA00022989"/>
    </source>
</evidence>
<evidence type="ECO:0000256" key="12">
    <source>
        <dbReference type="PROSITE-ProRule" id="PRU00175"/>
    </source>
</evidence>
<keyword evidence="7 12" id="KW-0863">Zinc-finger</keyword>
<evidence type="ECO:0000256" key="2">
    <source>
        <dbReference type="ARBA" id="ARBA00004141"/>
    </source>
</evidence>
<evidence type="ECO:0000256" key="6">
    <source>
        <dbReference type="ARBA" id="ARBA00022723"/>
    </source>
</evidence>
<evidence type="ECO:0000256" key="5">
    <source>
        <dbReference type="ARBA" id="ARBA00022692"/>
    </source>
</evidence>
<keyword evidence="5 13" id="KW-0812">Transmembrane</keyword>
<reference evidence="15 16" key="1">
    <citation type="submission" date="2015-07" db="EMBL/GenBank/DDBJ databases">
        <title>The genome of Pseudoloma neurophilia, a relevant intracellular parasite of the zebrafish.</title>
        <authorList>
            <person name="Ndikumana S."/>
            <person name="Pelin A."/>
            <person name="Sanders J."/>
            <person name="Corradi N."/>
        </authorList>
    </citation>
    <scope>NUCLEOTIDE SEQUENCE [LARGE SCALE GENOMIC DNA]</scope>
    <source>
        <strain evidence="15 16">MK1</strain>
    </source>
</reference>
<dbReference type="AlphaFoldDB" id="A0A0R0M0T5"/>
<accession>A0A0R0M0T5</accession>
<dbReference type="Pfam" id="PF13639">
    <property type="entry name" value="zf-RING_2"/>
    <property type="match status" value="1"/>
</dbReference>
<evidence type="ECO:0000256" key="11">
    <source>
        <dbReference type="ARBA" id="ARBA00023136"/>
    </source>
</evidence>
<dbReference type="PANTHER" id="PTHR45977">
    <property type="entry name" value="TARGET OF ERK KINASE MPK-1"/>
    <property type="match status" value="1"/>
</dbReference>
<evidence type="ECO:0000256" key="9">
    <source>
        <dbReference type="ARBA" id="ARBA00022833"/>
    </source>
</evidence>
<comment type="subcellular location">
    <subcellularLocation>
        <location evidence="2">Membrane</location>
        <topology evidence="2">Multi-pass membrane protein</topology>
    </subcellularLocation>
</comment>
<dbReference type="OrthoDB" id="8062037at2759"/>
<dbReference type="SUPFAM" id="SSF57850">
    <property type="entry name" value="RING/U-box"/>
    <property type="match status" value="1"/>
</dbReference>
<dbReference type="GO" id="GO:0008270">
    <property type="term" value="F:zinc ion binding"/>
    <property type="evidence" value="ECO:0007669"/>
    <property type="project" value="UniProtKB-KW"/>
</dbReference>
<evidence type="ECO:0000256" key="8">
    <source>
        <dbReference type="ARBA" id="ARBA00022786"/>
    </source>
</evidence>
<keyword evidence="4" id="KW-0808">Transferase</keyword>
<feature type="transmembrane region" description="Helical" evidence="13">
    <location>
        <begin position="142"/>
        <end position="167"/>
    </location>
</feature>
<dbReference type="GO" id="GO:0016020">
    <property type="term" value="C:membrane"/>
    <property type="evidence" value="ECO:0007669"/>
    <property type="project" value="UniProtKB-SubCell"/>
</dbReference>
<comment type="catalytic activity">
    <reaction evidence="1">
        <text>S-ubiquitinyl-[E2 ubiquitin-conjugating enzyme]-L-cysteine + [acceptor protein]-L-lysine = [E2 ubiquitin-conjugating enzyme]-L-cysteine + N(6)-ubiquitinyl-[acceptor protein]-L-lysine.</text>
        <dbReference type="EC" id="2.3.2.27"/>
    </reaction>
</comment>
<dbReference type="VEuPathDB" id="MicrosporidiaDB:M153_2500024938"/>
<name>A0A0R0M0T5_9MICR</name>